<protein>
    <recommendedName>
        <fullName evidence="4">DUF3710 domain-containing protein</fullName>
    </recommendedName>
</protein>
<organism evidence="2 3">
    <name type="scientific">Buchananella hordeovulneris</name>
    <dbReference type="NCBI Taxonomy" id="52770"/>
    <lineage>
        <taxon>Bacteria</taxon>
        <taxon>Bacillati</taxon>
        <taxon>Actinomycetota</taxon>
        <taxon>Actinomycetes</taxon>
        <taxon>Actinomycetales</taxon>
        <taxon>Actinomycetaceae</taxon>
        <taxon>Buchananella</taxon>
    </lineage>
</organism>
<dbReference type="Proteomes" id="UP000185612">
    <property type="component" value="Unassembled WGS sequence"/>
</dbReference>
<keyword evidence="3" id="KW-1185">Reference proteome</keyword>
<dbReference type="EMBL" id="MQVS01000002">
    <property type="protein sequence ID" value="OKL52491.1"/>
    <property type="molecule type" value="Genomic_DNA"/>
</dbReference>
<proteinExistence type="predicted"/>
<evidence type="ECO:0000313" key="3">
    <source>
        <dbReference type="Proteomes" id="UP000185612"/>
    </source>
</evidence>
<dbReference type="RefSeq" id="WP_073823246.1">
    <property type="nucleotide sequence ID" value="NZ_MQVS01000002.1"/>
</dbReference>
<comment type="caution">
    <text evidence="2">The sequence shown here is derived from an EMBL/GenBank/DDBJ whole genome shotgun (WGS) entry which is preliminary data.</text>
</comment>
<dbReference type="InParanoid" id="A0A1Q5PY05"/>
<feature type="region of interest" description="Disordered" evidence="1">
    <location>
        <begin position="207"/>
        <end position="232"/>
    </location>
</feature>
<sequence length="232" mass="24794">MGLFSRRQTDTTTPARPQPTPRPPKKHGPYDISERKVRPGYLDLGALKLPQIPGIGIQMNVTPDRRSILGVTYQLGNSVMSVAVFAAPRSRGLWEEIRGEIAASIEKDGGRVAVGQGPFGPEVQATVMVPGPDGRQGVLPVRVLGIDGPRWFVRAMLRGPLAAQAPNPDKLNAAENILSAIIVERGKDPMPPRAPLELRPVGLEGEGVNVDASASPLLDPNASRGPSMTETR</sequence>
<dbReference type="InterPro" id="IPR022183">
    <property type="entry name" value="DUF3710"/>
</dbReference>
<evidence type="ECO:0000256" key="1">
    <source>
        <dbReference type="SAM" id="MobiDB-lite"/>
    </source>
</evidence>
<dbReference type="OrthoDB" id="8480367at2"/>
<reference evidence="3" key="1">
    <citation type="submission" date="2016-12" db="EMBL/GenBank/DDBJ databases">
        <authorList>
            <person name="Meng X."/>
        </authorList>
    </citation>
    <scope>NUCLEOTIDE SEQUENCE [LARGE SCALE GENOMIC DNA]</scope>
    <source>
        <strain evidence="3">DSM 20732</strain>
    </source>
</reference>
<evidence type="ECO:0008006" key="4">
    <source>
        <dbReference type="Google" id="ProtNLM"/>
    </source>
</evidence>
<dbReference type="STRING" id="52770.BSZ40_03270"/>
<gene>
    <name evidence="2" type="ORF">BSZ40_03270</name>
</gene>
<accession>A0A1Q5PY05</accession>
<dbReference type="AlphaFoldDB" id="A0A1Q5PY05"/>
<evidence type="ECO:0000313" key="2">
    <source>
        <dbReference type="EMBL" id="OKL52491.1"/>
    </source>
</evidence>
<feature type="region of interest" description="Disordered" evidence="1">
    <location>
        <begin position="1"/>
        <end position="34"/>
    </location>
</feature>
<dbReference type="Pfam" id="PF12502">
    <property type="entry name" value="DUF3710"/>
    <property type="match status" value="1"/>
</dbReference>
<name>A0A1Q5PY05_9ACTO</name>